<organism evidence="1 2">
    <name type="scientific">Nostoc linckia z8</name>
    <dbReference type="NCBI Taxonomy" id="1628746"/>
    <lineage>
        <taxon>Bacteria</taxon>
        <taxon>Bacillati</taxon>
        <taxon>Cyanobacteriota</taxon>
        <taxon>Cyanophyceae</taxon>
        <taxon>Nostocales</taxon>
        <taxon>Nostocaceae</taxon>
        <taxon>Nostoc</taxon>
    </lineage>
</organism>
<dbReference type="EMBL" id="LAHD01000002">
    <property type="protein sequence ID" value="PHK07243.1"/>
    <property type="molecule type" value="Genomic_DNA"/>
</dbReference>
<dbReference type="RefSeq" id="WP_099065893.1">
    <property type="nucleotide sequence ID" value="NZ_LAHD01000002.1"/>
</dbReference>
<accession>A0A9Q6ENN9</accession>
<dbReference type="GeneID" id="57092082"/>
<sequence>MKGKHDISIWHCPTNSERYSFALGYGSGAASFKEFAEDPFLSGSFETPEAALAAGIEEVKAIEKM</sequence>
<gene>
    <name evidence="1" type="ORF">VF08_01175</name>
</gene>
<dbReference type="Proteomes" id="UP000222310">
    <property type="component" value="Unassembled WGS sequence"/>
</dbReference>
<comment type="caution">
    <text evidence="1">The sequence shown here is derived from an EMBL/GenBank/DDBJ whole genome shotgun (WGS) entry which is preliminary data.</text>
</comment>
<name>A0A9Q6ENN9_NOSLI</name>
<evidence type="ECO:0000313" key="2">
    <source>
        <dbReference type="Proteomes" id="UP000222310"/>
    </source>
</evidence>
<protein>
    <submittedName>
        <fullName evidence="1">Uncharacterized protein</fullName>
    </submittedName>
</protein>
<evidence type="ECO:0000313" key="1">
    <source>
        <dbReference type="EMBL" id="PHK07243.1"/>
    </source>
</evidence>
<dbReference type="AlphaFoldDB" id="A0A9Q6ENN9"/>
<proteinExistence type="predicted"/>
<reference evidence="1 2" key="1">
    <citation type="submission" date="2015-02" db="EMBL/GenBank/DDBJ databases">
        <title>Nostoc linckia genome annotation.</title>
        <authorList>
            <person name="Zhou Z."/>
        </authorList>
    </citation>
    <scope>NUCLEOTIDE SEQUENCE [LARGE SCALE GENOMIC DNA]</scope>
    <source>
        <strain evidence="2">z8</strain>
    </source>
</reference>